<keyword evidence="2" id="KW-0378">Hydrolase</keyword>
<keyword evidence="2" id="KW-0540">Nuclease</keyword>
<dbReference type="AlphaFoldDB" id="A0A538UA50"/>
<evidence type="ECO:0000313" key="3">
    <source>
        <dbReference type="Proteomes" id="UP000319771"/>
    </source>
</evidence>
<gene>
    <name evidence="2" type="ORF">E6K81_06455</name>
</gene>
<sequence length="202" mass="20979">MGLLSGQRLVAVDTETTGLSPGGGHAIIEVATVVIDGGELGETWSSLVHPGRAIPPDASAVHGITDAMVEGAPPPETVAAELRRRCGDETLVFHNYPFDLPFLAALLRAGSAPPFYNPVVDTLGLARGLMGPGGNSLGALAARLGLPREPKHRALGDALTTARLLHKLVPLWEEKGEVQSLAELAALSQDVLRQTGARPAAV</sequence>
<comment type="caution">
    <text evidence="2">The sequence shown here is derived from an EMBL/GenBank/DDBJ whole genome shotgun (WGS) entry which is preliminary data.</text>
</comment>
<dbReference type="Proteomes" id="UP000319771">
    <property type="component" value="Unassembled WGS sequence"/>
</dbReference>
<dbReference type="FunFam" id="3.30.420.10:FF:000045">
    <property type="entry name" value="3'-5' exonuclease DinG"/>
    <property type="match status" value="1"/>
</dbReference>
<dbReference type="PANTHER" id="PTHR30231:SF41">
    <property type="entry name" value="DNA POLYMERASE III SUBUNIT EPSILON"/>
    <property type="match status" value="1"/>
</dbReference>
<dbReference type="NCBIfam" id="TIGR00573">
    <property type="entry name" value="dnaq"/>
    <property type="match status" value="1"/>
</dbReference>
<organism evidence="2 3">
    <name type="scientific">Eiseniibacteriota bacterium</name>
    <dbReference type="NCBI Taxonomy" id="2212470"/>
    <lineage>
        <taxon>Bacteria</taxon>
        <taxon>Candidatus Eiseniibacteriota</taxon>
    </lineage>
</organism>
<name>A0A538UA50_UNCEI</name>
<dbReference type="PANTHER" id="PTHR30231">
    <property type="entry name" value="DNA POLYMERASE III SUBUNIT EPSILON"/>
    <property type="match status" value="1"/>
</dbReference>
<accession>A0A538UA50</accession>
<dbReference type="InterPro" id="IPR036397">
    <property type="entry name" value="RNaseH_sf"/>
</dbReference>
<evidence type="ECO:0000259" key="1">
    <source>
        <dbReference type="SMART" id="SM00479"/>
    </source>
</evidence>
<reference evidence="2 3" key="1">
    <citation type="journal article" date="2019" name="Nat. Microbiol.">
        <title>Mediterranean grassland soil C-N compound turnover is dependent on rainfall and depth, and is mediated by genomically divergent microorganisms.</title>
        <authorList>
            <person name="Diamond S."/>
            <person name="Andeer P.F."/>
            <person name="Li Z."/>
            <person name="Crits-Christoph A."/>
            <person name="Burstein D."/>
            <person name="Anantharaman K."/>
            <person name="Lane K.R."/>
            <person name="Thomas B.C."/>
            <person name="Pan C."/>
            <person name="Northen T.R."/>
            <person name="Banfield J.F."/>
        </authorList>
    </citation>
    <scope>NUCLEOTIDE SEQUENCE [LARGE SCALE GENOMIC DNA]</scope>
    <source>
        <strain evidence="2">WS_11</strain>
    </source>
</reference>
<dbReference type="GO" id="GO:0003887">
    <property type="term" value="F:DNA-directed DNA polymerase activity"/>
    <property type="evidence" value="ECO:0007669"/>
    <property type="project" value="InterPro"/>
</dbReference>
<dbReference type="Pfam" id="PF00929">
    <property type="entry name" value="RNase_T"/>
    <property type="match status" value="1"/>
</dbReference>
<dbReference type="SMART" id="SM00479">
    <property type="entry name" value="EXOIII"/>
    <property type="match status" value="1"/>
</dbReference>
<dbReference type="InterPro" id="IPR006054">
    <property type="entry name" value="DnaQ"/>
</dbReference>
<dbReference type="SUPFAM" id="SSF53098">
    <property type="entry name" value="Ribonuclease H-like"/>
    <property type="match status" value="1"/>
</dbReference>
<dbReference type="Gene3D" id="3.30.420.10">
    <property type="entry name" value="Ribonuclease H-like superfamily/Ribonuclease H"/>
    <property type="match status" value="1"/>
</dbReference>
<dbReference type="GO" id="GO:0045004">
    <property type="term" value="P:DNA replication proofreading"/>
    <property type="evidence" value="ECO:0007669"/>
    <property type="project" value="TreeGrafter"/>
</dbReference>
<dbReference type="EMBL" id="VBPB01000092">
    <property type="protein sequence ID" value="TMQ72792.1"/>
    <property type="molecule type" value="Genomic_DNA"/>
</dbReference>
<dbReference type="CDD" id="cd06127">
    <property type="entry name" value="DEDDh"/>
    <property type="match status" value="1"/>
</dbReference>
<dbReference type="GO" id="GO:0005829">
    <property type="term" value="C:cytosol"/>
    <property type="evidence" value="ECO:0007669"/>
    <property type="project" value="TreeGrafter"/>
</dbReference>
<dbReference type="InterPro" id="IPR012337">
    <property type="entry name" value="RNaseH-like_sf"/>
</dbReference>
<dbReference type="InterPro" id="IPR013520">
    <property type="entry name" value="Ribonucl_H"/>
</dbReference>
<evidence type="ECO:0000313" key="2">
    <source>
        <dbReference type="EMBL" id="TMQ72792.1"/>
    </source>
</evidence>
<keyword evidence="2" id="KW-0269">Exonuclease</keyword>
<feature type="domain" description="Exonuclease" evidence="1">
    <location>
        <begin position="8"/>
        <end position="174"/>
    </location>
</feature>
<protein>
    <submittedName>
        <fullName evidence="2">3'-5' exonuclease</fullName>
    </submittedName>
</protein>
<dbReference type="GO" id="GO:0003677">
    <property type="term" value="F:DNA binding"/>
    <property type="evidence" value="ECO:0007669"/>
    <property type="project" value="InterPro"/>
</dbReference>
<proteinExistence type="predicted"/>
<dbReference type="GO" id="GO:0008408">
    <property type="term" value="F:3'-5' exonuclease activity"/>
    <property type="evidence" value="ECO:0007669"/>
    <property type="project" value="TreeGrafter"/>
</dbReference>